<dbReference type="PANTHER" id="PTHR42688">
    <property type="entry name" value="CONSERVED PROTEIN"/>
    <property type="match status" value="1"/>
</dbReference>
<evidence type="ECO:0000313" key="6">
    <source>
        <dbReference type="EMBL" id="BAC08108.1"/>
    </source>
</evidence>
<keyword evidence="2" id="KW-1003">Cell membrane</keyword>
<sequence length="131" mass="13937">MNILARRSSACWQDSPEFVVRLGVVSLCADATDEGPRSLPGVYLGVLGASGTVVGLGAGLGEFIGYGLRLGIGDASDRPRAYWRISTLGYPLNTIAVPPANRWDVLGGLMMAERTGKAIRAPPQCFALRWC</sequence>
<evidence type="ECO:0000256" key="2">
    <source>
        <dbReference type="ARBA" id="ARBA00022475"/>
    </source>
</evidence>
<dbReference type="KEGG" id="tel:tlr0556"/>
<proteinExistence type="predicted"/>
<evidence type="ECO:0000256" key="5">
    <source>
        <dbReference type="ARBA" id="ARBA00023136"/>
    </source>
</evidence>
<dbReference type="eggNOG" id="COG2814">
    <property type="taxonomic scope" value="Bacteria"/>
</dbReference>
<dbReference type="EnsemblBacteria" id="BAC08108">
    <property type="protein sequence ID" value="BAC08108"/>
    <property type="gene ID" value="BAC08108"/>
</dbReference>
<dbReference type="STRING" id="197221.gene:10747146"/>
<evidence type="ECO:0000256" key="4">
    <source>
        <dbReference type="ARBA" id="ARBA00022989"/>
    </source>
</evidence>
<name>Q8DLD9_THEVB</name>
<dbReference type="InterPro" id="IPR052425">
    <property type="entry name" value="Uncharacterized_MFS-type"/>
</dbReference>
<gene>
    <name evidence="6" type="ordered locus">tlr0556</name>
</gene>
<dbReference type="GO" id="GO:0005886">
    <property type="term" value="C:plasma membrane"/>
    <property type="evidence" value="ECO:0007669"/>
    <property type="project" value="UniProtKB-SubCell"/>
</dbReference>
<protein>
    <submittedName>
        <fullName evidence="6">Tlr0556 protein</fullName>
    </submittedName>
</protein>
<keyword evidence="7" id="KW-1185">Reference proteome</keyword>
<keyword evidence="3" id="KW-0812">Transmembrane</keyword>
<dbReference type="AlphaFoldDB" id="Q8DLD9"/>
<dbReference type="PATRIC" id="fig|197221.4.peg.586"/>
<reference evidence="6 7" key="1">
    <citation type="journal article" date="2002" name="DNA Res.">
        <title>Complete genome structure of the thermophilic cyanobacterium Thermosynechococcus elongatus BP-1.</title>
        <authorList>
            <person name="Nakamura Y."/>
            <person name="Kaneko T."/>
            <person name="Sato S."/>
            <person name="Ikeuchi M."/>
            <person name="Katoh H."/>
            <person name="Sasamoto S."/>
            <person name="Watanabe A."/>
            <person name="Iriguchi M."/>
            <person name="Kawashima K."/>
            <person name="Kimura T."/>
            <person name="Kishida Y."/>
            <person name="Kiyokawa C."/>
            <person name="Kohara M."/>
            <person name="Matsumoto M."/>
            <person name="Matsuno A."/>
            <person name="Nakazaki N."/>
            <person name="Shimpo S."/>
            <person name="Sugimoto M."/>
            <person name="Takeuchi C."/>
            <person name="Yamada M."/>
            <person name="Tabata S."/>
        </authorList>
    </citation>
    <scope>NUCLEOTIDE SEQUENCE [LARGE SCALE GENOMIC DNA]</scope>
    <source>
        <strain evidence="7">IAM M-273 / NIES-2133 / BP-1</strain>
    </source>
</reference>
<dbReference type="Proteomes" id="UP000000440">
    <property type="component" value="Chromosome"/>
</dbReference>
<organism evidence="6 7">
    <name type="scientific">Thermosynechococcus vestitus (strain NIES-2133 / IAM M-273 / BP-1)</name>
    <dbReference type="NCBI Taxonomy" id="197221"/>
    <lineage>
        <taxon>Bacteria</taxon>
        <taxon>Bacillati</taxon>
        <taxon>Cyanobacteriota</taxon>
        <taxon>Cyanophyceae</taxon>
        <taxon>Acaryochloridales</taxon>
        <taxon>Thermosynechococcaceae</taxon>
        <taxon>Thermosynechococcus</taxon>
    </lineage>
</organism>
<evidence type="ECO:0000313" key="7">
    <source>
        <dbReference type="Proteomes" id="UP000000440"/>
    </source>
</evidence>
<evidence type="ECO:0000256" key="3">
    <source>
        <dbReference type="ARBA" id="ARBA00022692"/>
    </source>
</evidence>
<keyword evidence="5" id="KW-0472">Membrane</keyword>
<dbReference type="EMBL" id="BA000039">
    <property type="protein sequence ID" value="BAC08108.1"/>
    <property type="molecule type" value="Genomic_DNA"/>
</dbReference>
<comment type="subcellular location">
    <subcellularLocation>
        <location evidence="1">Cell membrane</location>
        <topology evidence="1">Multi-pass membrane protein</topology>
    </subcellularLocation>
</comment>
<dbReference type="PANTHER" id="PTHR42688:SF1">
    <property type="entry name" value="BLR5212 PROTEIN"/>
    <property type="match status" value="1"/>
</dbReference>
<evidence type="ECO:0000256" key="1">
    <source>
        <dbReference type="ARBA" id="ARBA00004651"/>
    </source>
</evidence>
<keyword evidence="4" id="KW-1133">Transmembrane helix</keyword>
<accession>Q8DLD9</accession>